<dbReference type="InterPro" id="IPR005025">
    <property type="entry name" value="FMN_Rdtase-like_dom"/>
</dbReference>
<evidence type="ECO:0000313" key="3">
    <source>
        <dbReference type="EMBL" id="EQD61082.1"/>
    </source>
</evidence>
<dbReference type="InterPro" id="IPR029039">
    <property type="entry name" value="Flavoprotein-like_sf"/>
</dbReference>
<dbReference type="AlphaFoldDB" id="T1AUG1"/>
<accession>T1AUG1</accession>
<sequence>MTKPLLKIVIGSTRPGRVGLPVSQWFHRQAVDHGGFEIQVVDLAVVNLPMMDEPNHPRLHQYAHQHTKDWSQTIERRTPSCS</sequence>
<name>T1AUG1_9ZZZZ</name>
<protein>
    <submittedName>
        <fullName evidence="3">Glycerol-3-phosphate dehydrogenase (NAD(P)(+))</fullName>
    </submittedName>
</protein>
<reference evidence="3" key="1">
    <citation type="submission" date="2013-08" db="EMBL/GenBank/DDBJ databases">
        <authorList>
            <person name="Mendez C."/>
            <person name="Richter M."/>
            <person name="Ferrer M."/>
            <person name="Sanchez J."/>
        </authorList>
    </citation>
    <scope>NUCLEOTIDE SEQUENCE</scope>
</reference>
<dbReference type="SUPFAM" id="SSF52218">
    <property type="entry name" value="Flavoproteins"/>
    <property type="match status" value="1"/>
</dbReference>
<gene>
    <name evidence="3" type="ORF">B1B_07745</name>
</gene>
<dbReference type="GO" id="GO:0016491">
    <property type="term" value="F:oxidoreductase activity"/>
    <property type="evidence" value="ECO:0007669"/>
    <property type="project" value="InterPro"/>
</dbReference>
<feature type="domain" description="NADPH-dependent FMN reductase-like" evidence="2">
    <location>
        <begin position="8"/>
        <end position="75"/>
    </location>
</feature>
<feature type="compositionally biased region" description="Basic and acidic residues" evidence="1">
    <location>
        <begin position="66"/>
        <end position="82"/>
    </location>
</feature>
<dbReference type="EMBL" id="AUZY01004954">
    <property type="protein sequence ID" value="EQD61082.1"/>
    <property type="molecule type" value="Genomic_DNA"/>
</dbReference>
<evidence type="ECO:0000259" key="2">
    <source>
        <dbReference type="Pfam" id="PF03358"/>
    </source>
</evidence>
<dbReference type="Pfam" id="PF03358">
    <property type="entry name" value="FMN_red"/>
    <property type="match status" value="1"/>
</dbReference>
<proteinExistence type="predicted"/>
<comment type="caution">
    <text evidence="3">The sequence shown here is derived from an EMBL/GenBank/DDBJ whole genome shotgun (WGS) entry which is preliminary data.</text>
</comment>
<feature type="region of interest" description="Disordered" evidence="1">
    <location>
        <begin position="62"/>
        <end position="82"/>
    </location>
</feature>
<evidence type="ECO:0000256" key="1">
    <source>
        <dbReference type="SAM" id="MobiDB-lite"/>
    </source>
</evidence>
<reference evidence="3" key="2">
    <citation type="journal article" date="2014" name="ISME J.">
        <title>Microbial stratification in low pH oxic and suboxic macroscopic growths along an acid mine drainage.</title>
        <authorList>
            <person name="Mendez-Garcia C."/>
            <person name="Mesa V."/>
            <person name="Sprenger R.R."/>
            <person name="Richter M."/>
            <person name="Diez M.S."/>
            <person name="Solano J."/>
            <person name="Bargiela R."/>
            <person name="Golyshina O.V."/>
            <person name="Manteca A."/>
            <person name="Ramos J.L."/>
            <person name="Gallego J.R."/>
            <person name="Llorente I."/>
            <person name="Martins Dos Santos V.A."/>
            <person name="Jensen O.N."/>
            <person name="Pelaez A.I."/>
            <person name="Sanchez J."/>
            <person name="Ferrer M."/>
        </authorList>
    </citation>
    <scope>NUCLEOTIDE SEQUENCE</scope>
</reference>
<dbReference type="Gene3D" id="3.40.50.360">
    <property type="match status" value="1"/>
</dbReference>
<organism evidence="3">
    <name type="scientific">mine drainage metagenome</name>
    <dbReference type="NCBI Taxonomy" id="410659"/>
    <lineage>
        <taxon>unclassified sequences</taxon>
        <taxon>metagenomes</taxon>
        <taxon>ecological metagenomes</taxon>
    </lineage>
</organism>